<accession>A0ACB9GY90</accession>
<protein>
    <submittedName>
        <fullName evidence="1">Uncharacterized protein</fullName>
    </submittedName>
</protein>
<name>A0ACB9GY90_CICIN</name>
<reference evidence="1 2" key="2">
    <citation type="journal article" date="2022" name="Mol. Ecol. Resour.">
        <title>The genomes of chicory, endive, great burdock and yacon provide insights into Asteraceae paleo-polyploidization history and plant inulin production.</title>
        <authorList>
            <person name="Fan W."/>
            <person name="Wang S."/>
            <person name="Wang H."/>
            <person name="Wang A."/>
            <person name="Jiang F."/>
            <person name="Liu H."/>
            <person name="Zhao H."/>
            <person name="Xu D."/>
            <person name="Zhang Y."/>
        </authorList>
    </citation>
    <scope>NUCLEOTIDE SEQUENCE [LARGE SCALE GENOMIC DNA]</scope>
    <source>
        <strain evidence="2">cv. Punajuju</strain>
        <tissue evidence="1">Leaves</tissue>
    </source>
</reference>
<dbReference type="Proteomes" id="UP001055811">
    <property type="component" value="Linkage Group LG01"/>
</dbReference>
<gene>
    <name evidence="1" type="ORF">L2E82_01212</name>
</gene>
<proteinExistence type="predicted"/>
<organism evidence="1 2">
    <name type="scientific">Cichorium intybus</name>
    <name type="common">Chicory</name>
    <dbReference type="NCBI Taxonomy" id="13427"/>
    <lineage>
        <taxon>Eukaryota</taxon>
        <taxon>Viridiplantae</taxon>
        <taxon>Streptophyta</taxon>
        <taxon>Embryophyta</taxon>
        <taxon>Tracheophyta</taxon>
        <taxon>Spermatophyta</taxon>
        <taxon>Magnoliopsida</taxon>
        <taxon>eudicotyledons</taxon>
        <taxon>Gunneridae</taxon>
        <taxon>Pentapetalae</taxon>
        <taxon>asterids</taxon>
        <taxon>campanulids</taxon>
        <taxon>Asterales</taxon>
        <taxon>Asteraceae</taxon>
        <taxon>Cichorioideae</taxon>
        <taxon>Cichorieae</taxon>
        <taxon>Cichoriinae</taxon>
        <taxon>Cichorium</taxon>
    </lineage>
</organism>
<evidence type="ECO:0000313" key="2">
    <source>
        <dbReference type="Proteomes" id="UP001055811"/>
    </source>
</evidence>
<reference evidence="2" key="1">
    <citation type="journal article" date="2022" name="Mol. Ecol. Resour.">
        <title>The genomes of chicory, endive, great burdock and yacon provide insights into Asteraceae palaeo-polyploidization history and plant inulin production.</title>
        <authorList>
            <person name="Fan W."/>
            <person name="Wang S."/>
            <person name="Wang H."/>
            <person name="Wang A."/>
            <person name="Jiang F."/>
            <person name="Liu H."/>
            <person name="Zhao H."/>
            <person name="Xu D."/>
            <person name="Zhang Y."/>
        </authorList>
    </citation>
    <scope>NUCLEOTIDE SEQUENCE [LARGE SCALE GENOMIC DNA]</scope>
    <source>
        <strain evidence="2">cv. Punajuju</strain>
    </source>
</reference>
<sequence length="89" mass="9999">MYEVPVRFNAQSRSPNAHIPNPPHDLPVADILLIQNQLIQQCSGVVERESAFVDAGFCQQQLWKRNFEKLGLLVPDMAAVKGEDPVMIE</sequence>
<dbReference type="EMBL" id="CM042009">
    <property type="protein sequence ID" value="KAI3788444.1"/>
    <property type="molecule type" value="Genomic_DNA"/>
</dbReference>
<evidence type="ECO:0000313" key="1">
    <source>
        <dbReference type="EMBL" id="KAI3788444.1"/>
    </source>
</evidence>
<comment type="caution">
    <text evidence="1">The sequence shown here is derived from an EMBL/GenBank/DDBJ whole genome shotgun (WGS) entry which is preliminary data.</text>
</comment>
<keyword evidence="2" id="KW-1185">Reference proteome</keyword>